<evidence type="ECO:0000313" key="1">
    <source>
        <dbReference type="EMBL" id="KAI4870321.1"/>
    </source>
</evidence>
<accession>A0ACB9ZFA2</accession>
<gene>
    <name evidence="1" type="ORF">F4820DRAFT_403306</name>
</gene>
<proteinExistence type="predicted"/>
<dbReference type="Proteomes" id="UP001497700">
    <property type="component" value="Unassembled WGS sequence"/>
</dbReference>
<protein>
    <submittedName>
        <fullName evidence="1">Uncharacterized protein</fullName>
    </submittedName>
</protein>
<dbReference type="EMBL" id="MU393424">
    <property type="protein sequence ID" value="KAI4870321.1"/>
    <property type="molecule type" value="Genomic_DNA"/>
</dbReference>
<evidence type="ECO:0000313" key="2">
    <source>
        <dbReference type="Proteomes" id="UP001497700"/>
    </source>
</evidence>
<organism evidence="1 2">
    <name type="scientific">Hypoxylon rubiginosum</name>
    <dbReference type="NCBI Taxonomy" id="110542"/>
    <lineage>
        <taxon>Eukaryota</taxon>
        <taxon>Fungi</taxon>
        <taxon>Dikarya</taxon>
        <taxon>Ascomycota</taxon>
        <taxon>Pezizomycotina</taxon>
        <taxon>Sordariomycetes</taxon>
        <taxon>Xylariomycetidae</taxon>
        <taxon>Xylariales</taxon>
        <taxon>Hypoxylaceae</taxon>
        <taxon>Hypoxylon</taxon>
    </lineage>
</organism>
<reference evidence="1 2" key="1">
    <citation type="journal article" date="2022" name="New Phytol.">
        <title>Ecological generalism drives hyperdiversity of secondary metabolite gene clusters in xylarialean endophytes.</title>
        <authorList>
            <person name="Franco M.E.E."/>
            <person name="Wisecaver J.H."/>
            <person name="Arnold A.E."/>
            <person name="Ju Y.M."/>
            <person name="Slot J.C."/>
            <person name="Ahrendt S."/>
            <person name="Moore L.P."/>
            <person name="Eastman K.E."/>
            <person name="Scott K."/>
            <person name="Konkel Z."/>
            <person name="Mondo S.J."/>
            <person name="Kuo A."/>
            <person name="Hayes R.D."/>
            <person name="Haridas S."/>
            <person name="Andreopoulos B."/>
            <person name="Riley R."/>
            <person name="LaButti K."/>
            <person name="Pangilinan J."/>
            <person name="Lipzen A."/>
            <person name="Amirebrahimi M."/>
            <person name="Yan J."/>
            <person name="Adam C."/>
            <person name="Keymanesh K."/>
            <person name="Ng V."/>
            <person name="Louie K."/>
            <person name="Northen T."/>
            <person name="Drula E."/>
            <person name="Henrissat B."/>
            <person name="Hsieh H.M."/>
            <person name="Youens-Clark K."/>
            <person name="Lutzoni F."/>
            <person name="Miadlikowska J."/>
            <person name="Eastwood D.C."/>
            <person name="Hamelin R.C."/>
            <person name="Grigoriev I.V."/>
            <person name="U'Ren J.M."/>
        </authorList>
    </citation>
    <scope>NUCLEOTIDE SEQUENCE [LARGE SCALE GENOMIC DNA]</scope>
    <source>
        <strain evidence="1 2">CBS 119005</strain>
    </source>
</reference>
<name>A0ACB9ZFA2_9PEZI</name>
<sequence length="266" mass="28275">MSDVKDVHSPLLTPTSKTSVPQLGSPSVPKPSKAPASPQTPANLTPINPAPLKSATNLTWGAPAGLPVRGPNDENLVIFRKALGINYHREASDGGTLEEGRKSAIGIYKSVLEAQSSKSVRHALLTAFLYFCYFAQIVVGAALTAIGPSSARYETTVTVLGAVNTTLAGILALIRGSGQPQRLEKDRVGFRRLQDWVEETEALLAVGVIGRDRKEVGLLVESAFKRYNAAKMSVENNSPDFYVNHAVDGRASDDDVAGQPLKANGS</sequence>
<keyword evidence="2" id="KW-1185">Reference proteome</keyword>
<comment type="caution">
    <text evidence="1">The sequence shown here is derived from an EMBL/GenBank/DDBJ whole genome shotgun (WGS) entry which is preliminary data.</text>
</comment>